<dbReference type="Gene3D" id="1.25.40.10">
    <property type="entry name" value="Tetratricopeptide repeat domain"/>
    <property type="match status" value="1"/>
</dbReference>
<comment type="cofactor">
    <cofactor evidence="8">
        <name>Zn(2+)</name>
        <dbReference type="ChEBI" id="CHEBI:29105"/>
    </cofactor>
    <text evidence="8">Binds 1 zinc ion per subunit.</text>
</comment>
<keyword evidence="2 8" id="KW-0479">Metal-binding</keyword>
<dbReference type="Gene3D" id="3.30.2010.10">
    <property type="entry name" value="Metalloproteases ('zincins'), catalytic domain"/>
    <property type="match status" value="1"/>
</dbReference>
<feature type="active site" description="Proton donor" evidence="8">
    <location>
        <position position="213"/>
    </location>
</feature>
<dbReference type="SUPFAM" id="SSF48452">
    <property type="entry name" value="TPR-like"/>
    <property type="match status" value="1"/>
</dbReference>
<evidence type="ECO:0000313" key="12">
    <source>
        <dbReference type="Proteomes" id="UP000249203"/>
    </source>
</evidence>
<evidence type="ECO:0000256" key="1">
    <source>
        <dbReference type="ARBA" id="ARBA00022670"/>
    </source>
</evidence>
<protein>
    <recommendedName>
        <fullName evidence="8">Putative beta-barrel assembly-enhancing protease</fullName>
        <ecNumber evidence="8">3.4.-.-</ecNumber>
    </recommendedName>
</protein>
<reference evidence="11 13" key="1">
    <citation type="journal article" date="2018" name="Front. Microbiol.">
        <title>Genome-Based Analysis Reveals the Taxonomy and Diversity of the Family Idiomarinaceae.</title>
        <authorList>
            <person name="Liu Y."/>
            <person name="Lai Q."/>
            <person name="Shao Z."/>
        </authorList>
    </citation>
    <scope>NUCLEOTIDE SEQUENCE [LARGE SCALE GENOMIC DNA]</scope>
    <source>
        <strain evidence="11 13">CF12-14</strain>
    </source>
</reference>
<keyword evidence="5 8" id="KW-0378">Hydrolase</keyword>
<sequence precursor="true">MVRLVSATIVSKFLLLIASSSLVAVVTLSSAQAHPQQRTDLPTIGTAAGGTMSIERERLIGDYFMRQLRAQAPMVEDPVLREYLTDLGNRLVLHSPNVRFPFTFFWIRDPNINAFAFLGGYVGVHTGLIEHAQDESELASVLAHEVAHVTQRHIARNMERMQASTPVSIAQIIGGLVLAMANPQLGMAVMTGSMAGIQQRQINYTRQFELEADRFGMNALAAAGFDPHGAPRFFSRLAAQYRYSTQVPQYLVTHPLPESRIADTRSRADNLGGRSLPPSLDFELAKARVAIRYSNTPARDNLLNMQAEERRLTGSRSHQHRIDGARYAQALALFALERYQEADEIIQSLYDSDPMNLFYIDTITDIWLAQERYQEAVDFLTRAYMRRPNNQVVTLNLAYAANHARDFDLAVKILNDYIIRNREDRVAYELLHEAHQKSGNAVSMHEAMAELHILRGLFEMAIEELHHAFSKTPESRELARQRIQGRIEQVRRLSNERERVLNL</sequence>
<name>A0A327WUC2_9GAMM</name>
<feature type="binding site" evidence="8">
    <location>
        <position position="209"/>
    </location>
    <ligand>
        <name>Zn(2+)</name>
        <dbReference type="ChEBI" id="CHEBI:29105"/>
        <note>catalytic</note>
    </ligand>
</feature>
<dbReference type="AlphaFoldDB" id="A0A327WUC2"/>
<dbReference type="Pfam" id="PF14559">
    <property type="entry name" value="TPR_19"/>
    <property type="match status" value="1"/>
</dbReference>
<dbReference type="InterPro" id="IPR001915">
    <property type="entry name" value="Peptidase_M48"/>
</dbReference>
<dbReference type="PANTHER" id="PTHR22726">
    <property type="entry name" value="METALLOENDOPEPTIDASE OMA1"/>
    <property type="match status" value="1"/>
</dbReference>
<dbReference type="InterPro" id="IPR051156">
    <property type="entry name" value="Mito/Outer_Membr_Metalloprot"/>
</dbReference>
<evidence type="ECO:0000256" key="2">
    <source>
        <dbReference type="ARBA" id="ARBA00022723"/>
    </source>
</evidence>
<keyword evidence="4 8" id="KW-0574">Periplasm</keyword>
<dbReference type="RefSeq" id="WP_111569636.1">
    <property type="nucleotide sequence ID" value="NZ_PIPK01000008.1"/>
</dbReference>
<gene>
    <name evidence="10" type="ORF">B0I24_10841</name>
    <name evidence="11" type="ORF">CWE07_09755</name>
</gene>
<dbReference type="GO" id="GO:0042597">
    <property type="term" value="C:periplasmic space"/>
    <property type="evidence" value="ECO:0007669"/>
    <property type="project" value="UniProtKB-SubCell"/>
</dbReference>
<comment type="caution">
    <text evidence="10">The sequence shown here is derived from an EMBL/GenBank/DDBJ whole genome shotgun (WGS) entry which is preliminary data.</text>
</comment>
<dbReference type="PANTHER" id="PTHR22726:SF1">
    <property type="entry name" value="METALLOENDOPEPTIDASE OMA1, MITOCHONDRIAL"/>
    <property type="match status" value="1"/>
</dbReference>
<dbReference type="HAMAP" id="MF_00997">
    <property type="entry name" value="Protease_BepA"/>
    <property type="match status" value="1"/>
</dbReference>
<dbReference type="CDD" id="cd07333">
    <property type="entry name" value="M48C_bepA_like"/>
    <property type="match status" value="1"/>
</dbReference>
<dbReference type="Pfam" id="PF01435">
    <property type="entry name" value="Peptidase_M48"/>
    <property type="match status" value="1"/>
</dbReference>
<feature type="chain" id="PRO_5016472407" description="Putative beta-barrel assembly-enhancing protease" evidence="8">
    <location>
        <begin position="24"/>
        <end position="503"/>
    </location>
</feature>
<evidence type="ECO:0000259" key="9">
    <source>
        <dbReference type="Pfam" id="PF01435"/>
    </source>
</evidence>
<keyword evidence="3 8" id="KW-0732">Signal</keyword>
<dbReference type="EC" id="3.4.-.-" evidence="8"/>
<dbReference type="InterPro" id="IPR030873">
    <property type="entry name" value="Protease_BepA"/>
</dbReference>
<reference evidence="10 12" key="2">
    <citation type="submission" date="2018-06" db="EMBL/GenBank/DDBJ databases">
        <title>Genomic Encyclopedia of Type Strains, Phase III (KMG-III): the genomes of soil and plant-associated and newly described type strains.</title>
        <authorList>
            <person name="Whitman W."/>
        </authorList>
    </citation>
    <scope>NUCLEOTIDE SEQUENCE [LARGE SCALE GENOMIC DNA]</scope>
    <source>
        <strain evidence="10 12">CGMCC 1.15366</strain>
    </source>
</reference>
<evidence type="ECO:0000313" key="11">
    <source>
        <dbReference type="EMBL" id="RUO23785.1"/>
    </source>
</evidence>
<dbReference type="GO" id="GO:0004222">
    <property type="term" value="F:metalloendopeptidase activity"/>
    <property type="evidence" value="ECO:0007669"/>
    <property type="project" value="InterPro"/>
</dbReference>
<evidence type="ECO:0000256" key="6">
    <source>
        <dbReference type="ARBA" id="ARBA00022833"/>
    </source>
</evidence>
<keyword evidence="13" id="KW-1185">Reference proteome</keyword>
<dbReference type="GO" id="GO:0008270">
    <property type="term" value="F:zinc ion binding"/>
    <property type="evidence" value="ECO:0007669"/>
    <property type="project" value="UniProtKB-UniRule"/>
</dbReference>
<evidence type="ECO:0000313" key="13">
    <source>
        <dbReference type="Proteomes" id="UP000287865"/>
    </source>
</evidence>
<dbReference type="EMBL" id="PIPK01000008">
    <property type="protein sequence ID" value="RUO23785.1"/>
    <property type="molecule type" value="Genomic_DNA"/>
</dbReference>
<keyword evidence="1 8" id="KW-0645">Protease</keyword>
<feature type="binding site" evidence="8">
    <location>
        <position position="148"/>
    </location>
    <ligand>
        <name>Zn(2+)</name>
        <dbReference type="ChEBI" id="CHEBI:29105"/>
        <note>catalytic</note>
    </ligand>
</feature>
<comment type="function">
    <text evidence="8">Functions as both a chaperone and a metalloprotease. Maintains the integrity of the outer membrane by promoting either the assembly or the elimination of outer membrane proteins, depending on their folding state.</text>
</comment>
<dbReference type="EMBL" id="QLMD01000008">
    <property type="protein sequence ID" value="RAJ96462.1"/>
    <property type="molecule type" value="Genomic_DNA"/>
</dbReference>
<dbReference type="InterPro" id="IPR011990">
    <property type="entry name" value="TPR-like_helical_dom_sf"/>
</dbReference>
<dbReference type="OrthoDB" id="9810445at2"/>
<keyword evidence="6 8" id="KW-0862">Zinc</keyword>
<feature type="signal peptide" evidence="8">
    <location>
        <begin position="1"/>
        <end position="23"/>
    </location>
</feature>
<organism evidence="10 12">
    <name type="scientific">Aliidiomarina maris</name>
    <dbReference type="NCBI Taxonomy" id="531312"/>
    <lineage>
        <taxon>Bacteria</taxon>
        <taxon>Pseudomonadati</taxon>
        <taxon>Pseudomonadota</taxon>
        <taxon>Gammaproteobacteria</taxon>
        <taxon>Alteromonadales</taxon>
        <taxon>Idiomarinaceae</taxon>
        <taxon>Aliidiomarina</taxon>
    </lineage>
</organism>
<accession>A0A327WUC2</accession>
<evidence type="ECO:0000256" key="4">
    <source>
        <dbReference type="ARBA" id="ARBA00022764"/>
    </source>
</evidence>
<proteinExistence type="inferred from homology"/>
<comment type="similarity">
    <text evidence="8">Belongs to the peptidase M48 family. BepA subfamily.</text>
</comment>
<keyword evidence="7 8" id="KW-0482">Metalloprotease</keyword>
<dbReference type="Proteomes" id="UP000287865">
    <property type="component" value="Unassembled WGS sequence"/>
</dbReference>
<evidence type="ECO:0000256" key="7">
    <source>
        <dbReference type="ARBA" id="ARBA00023049"/>
    </source>
</evidence>
<evidence type="ECO:0000256" key="5">
    <source>
        <dbReference type="ARBA" id="ARBA00022801"/>
    </source>
</evidence>
<comment type="subcellular location">
    <subcellularLocation>
        <location evidence="8">Periplasm</location>
    </subcellularLocation>
</comment>
<feature type="active site" evidence="8">
    <location>
        <position position="145"/>
    </location>
</feature>
<feature type="binding site" evidence="8">
    <location>
        <position position="144"/>
    </location>
    <ligand>
        <name>Zn(2+)</name>
        <dbReference type="ChEBI" id="CHEBI:29105"/>
        <note>catalytic</note>
    </ligand>
</feature>
<dbReference type="Proteomes" id="UP000249203">
    <property type="component" value="Unassembled WGS sequence"/>
</dbReference>
<evidence type="ECO:0000313" key="10">
    <source>
        <dbReference type="EMBL" id="RAJ96462.1"/>
    </source>
</evidence>
<dbReference type="GO" id="GO:0051603">
    <property type="term" value="P:proteolysis involved in protein catabolic process"/>
    <property type="evidence" value="ECO:0007669"/>
    <property type="project" value="TreeGrafter"/>
</dbReference>
<evidence type="ECO:0000256" key="8">
    <source>
        <dbReference type="HAMAP-Rule" id="MF_00997"/>
    </source>
</evidence>
<evidence type="ECO:0000256" key="3">
    <source>
        <dbReference type="ARBA" id="ARBA00022729"/>
    </source>
</evidence>
<dbReference type="GO" id="GO:0016020">
    <property type="term" value="C:membrane"/>
    <property type="evidence" value="ECO:0007669"/>
    <property type="project" value="InterPro"/>
</dbReference>
<feature type="domain" description="Peptidase M48" evidence="9">
    <location>
        <begin position="101"/>
        <end position="267"/>
    </location>
</feature>